<evidence type="ECO:0000313" key="2">
    <source>
        <dbReference type="EMBL" id="ETR74210.1"/>
    </source>
</evidence>
<feature type="region of interest" description="Disordered" evidence="1">
    <location>
        <begin position="1"/>
        <end position="21"/>
    </location>
</feature>
<proteinExistence type="predicted"/>
<dbReference type="Proteomes" id="UP000189670">
    <property type="component" value="Unassembled WGS sequence"/>
</dbReference>
<dbReference type="EMBL" id="ATBP01000016">
    <property type="protein sequence ID" value="ETR74210.1"/>
    <property type="molecule type" value="Genomic_DNA"/>
</dbReference>
<evidence type="ECO:0000256" key="1">
    <source>
        <dbReference type="SAM" id="MobiDB-lite"/>
    </source>
</evidence>
<evidence type="ECO:0000313" key="3">
    <source>
        <dbReference type="Proteomes" id="UP000189670"/>
    </source>
</evidence>
<evidence type="ECO:0008006" key="4">
    <source>
        <dbReference type="Google" id="ProtNLM"/>
    </source>
</evidence>
<dbReference type="SUPFAM" id="SSF52540">
    <property type="entry name" value="P-loop containing nucleoside triphosphate hydrolases"/>
    <property type="match status" value="1"/>
</dbReference>
<organism evidence="2 3">
    <name type="scientific">Candidatus Magnetoglobus multicellularis str. Araruama</name>
    <dbReference type="NCBI Taxonomy" id="890399"/>
    <lineage>
        <taxon>Bacteria</taxon>
        <taxon>Pseudomonadati</taxon>
        <taxon>Thermodesulfobacteriota</taxon>
        <taxon>Desulfobacteria</taxon>
        <taxon>Desulfobacterales</taxon>
        <taxon>Desulfobacteraceae</taxon>
        <taxon>Candidatus Magnetoglobus</taxon>
    </lineage>
</organism>
<gene>
    <name evidence="2" type="ORF">OMM_06464</name>
</gene>
<dbReference type="Pfam" id="PF13469">
    <property type="entry name" value="Sulfotransfer_3"/>
    <property type="match status" value="1"/>
</dbReference>
<comment type="caution">
    <text evidence="2">The sequence shown here is derived from an EMBL/GenBank/DDBJ whole genome shotgun (WGS) entry which is preliminary data.</text>
</comment>
<sequence>MREETTKGEIMQLDQEKPNWPMPPFDENDQPHFLFIITPPYSGSTALAELLNTSHRTMILHSKAEGQFLIPGLHKHDRWNPNKDINYQSIKACWLNRFQFVKRLTQNIDVVIEKSPPNMIYIEKIISLFRDYSFLANNRNPYANCASLLYRKYEVETINSTERKDILALLARGWIKRSTIIKDLIQKFDMPLVTYENFCQNPSSILSQLNLPDGVAETINPSAEVHVKDYQLQTIQNQNDRQIANLKPEEITLISQILTPFSELTEFFEYEIV</sequence>
<name>A0A1V1PHE6_9BACT</name>
<dbReference type="Gene3D" id="3.40.50.300">
    <property type="entry name" value="P-loop containing nucleotide triphosphate hydrolases"/>
    <property type="match status" value="1"/>
</dbReference>
<dbReference type="AlphaFoldDB" id="A0A1V1PHE6"/>
<reference evidence="3" key="1">
    <citation type="submission" date="2012-11" db="EMBL/GenBank/DDBJ databases">
        <authorList>
            <person name="Lucero-Rivera Y.E."/>
            <person name="Tovar-Ramirez D."/>
        </authorList>
    </citation>
    <scope>NUCLEOTIDE SEQUENCE [LARGE SCALE GENOMIC DNA]</scope>
    <source>
        <strain evidence="3">Araruama</strain>
    </source>
</reference>
<dbReference type="InterPro" id="IPR027417">
    <property type="entry name" value="P-loop_NTPase"/>
</dbReference>
<protein>
    <recommendedName>
        <fullName evidence="4">Sulfotransferase family protein</fullName>
    </recommendedName>
</protein>
<accession>A0A1V1PHE6</accession>